<accession>A0AAV7TIR8</accession>
<dbReference type="AlphaFoldDB" id="A0AAV7TIR8"/>
<protein>
    <submittedName>
        <fullName evidence="2">Uncharacterized protein</fullName>
    </submittedName>
</protein>
<dbReference type="Proteomes" id="UP001066276">
    <property type="component" value="Chromosome 3_2"/>
</dbReference>
<reference evidence="2" key="1">
    <citation type="journal article" date="2022" name="bioRxiv">
        <title>Sequencing and chromosome-scale assembly of the giantPleurodeles waltlgenome.</title>
        <authorList>
            <person name="Brown T."/>
            <person name="Elewa A."/>
            <person name="Iarovenko S."/>
            <person name="Subramanian E."/>
            <person name="Araus A.J."/>
            <person name="Petzold A."/>
            <person name="Susuki M."/>
            <person name="Suzuki K.-i.T."/>
            <person name="Hayashi T."/>
            <person name="Toyoda A."/>
            <person name="Oliveira C."/>
            <person name="Osipova E."/>
            <person name="Leigh N.D."/>
            <person name="Simon A."/>
            <person name="Yun M.H."/>
        </authorList>
    </citation>
    <scope>NUCLEOTIDE SEQUENCE</scope>
    <source>
        <strain evidence="2">20211129_DDA</strain>
        <tissue evidence="2">Liver</tissue>
    </source>
</reference>
<organism evidence="2 3">
    <name type="scientific">Pleurodeles waltl</name>
    <name type="common">Iberian ribbed newt</name>
    <dbReference type="NCBI Taxonomy" id="8319"/>
    <lineage>
        <taxon>Eukaryota</taxon>
        <taxon>Metazoa</taxon>
        <taxon>Chordata</taxon>
        <taxon>Craniata</taxon>
        <taxon>Vertebrata</taxon>
        <taxon>Euteleostomi</taxon>
        <taxon>Amphibia</taxon>
        <taxon>Batrachia</taxon>
        <taxon>Caudata</taxon>
        <taxon>Salamandroidea</taxon>
        <taxon>Salamandridae</taxon>
        <taxon>Pleurodelinae</taxon>
        <taxon>Pleurodeles</taxon>
    </lineage>
</organism>
<comment type="caution">
    <text evidence="2">The sequence shown here is derived from an EMBL/GenBank/DDBJ whole genome shotgun (WGS) entry which is preliminary data.</text>
</comment>
<sequence length="237" mass="25748">MLVWRVCEDDAGADELTFDYDEGRNEWEEGELHDEDVDVLDTRKPERGEAMESAVCVFQRSNADKGIITGKQAWASVRHCKDRSDIGEVPSGGGSGASGARSPLGPVIALMLSSTAGCSTVLQVICEARSWPRGSHRGSGPPLLPLRHGSSASLICGFQVPCSLLAARAQRTSARLERPLRLSRRVSPTWAPRFSYRSRCTPWSASMGSNRSRVPHDTQSAPGRSQEQINCQILCGP</sequence>
<keyword evidence="3" id="KW-1185">Reference proteome</keyword>
<evidence type="ECO:0000313" key="3">
    <source>
        <dbReference type="Proteomes" id="UP001066276"/>
    </source>
</evidence>
<evidence type="ECO:0000256" key="1">
    <source>
        <dbReference type="SAM" id="MobiDB-lite"/>
    </source>
</evidence>
<dbReference type="EMBL" id="JANPWB010000006">
    <property type="protein sequence ID" value="KAJ1176300.1"/>
    <property type="molecule type" value="Genomic_DNA"/>
</dbReference>
<proteinExistence type="predicted"/>
<feature type="region of interest" description="Disordered" evidence="1">
    <location>
        <begin position="205"/>
        <end position="228"/>
    </location>
</feature>
<name>A0AAV7TIR8_PLEWA</name>
<gene>
    <name evidence="2" type="ORF">NDU88_001582</name>
</gene>
<evidence type="ECO:0000313" key="2">
    <source>
        <dbReference type="EMBL" id="KAJ1176300.1"/>
    </source>
</evidence>